<evidence type="ECO:0000256" key="5">
    <source>
        <dbReference type="ARBA" id="ARBA00023242"/>
    </source>
</evidence>
<dbReference type="KEGG" id="lang:109337057"/>
<dbReference type="GO" id="GO:0045892">
    <property type="term" value="P:negative regulation of DNA-templated transcription"/>
    <property type="evidence" value="ECO:0007669"/>
    <property type="project" value="UniProtKB-UniRule"/>
</dbReference>
<proteinExistence type="predicted"/>
<sequence length="295" mass="34109">MENQNRLKLKISRMFRSSFGSCRTKNFTDVMEKAVFSPPKNHKHETLKFHQLLVDPTSPKPRSFPSICKPKVSQTSQTINDQCIMSFQDSLPRRKISECLSPFANNPSASLNTPFNDTVFGFEEETKKSNRNKRNKNKKNKKKNAQRRREIFPFNSCAKDTNFGDYYCFSSDEDDETDTLFSSKSLSSDSSRSRRRRRKNNSGDRKKGQGSEMGVLPLHGNGKVKDTFAVVKRSSDPYSDFRTSMVEMIVEKQIFSPLDLENLLQCFLSLNSCHHHKIIVEVFTEIWEALFSEWL</sequence>
<comment type="function">
    <text evidence="6">Transcriptional repressor that regulates multiple aspects of plant growth and development.</text>
</comment>
<gene>
    <name evidence="9" type="ORF">TanjilG_00327</name>
</gene>
<keyword evidence="5 6" id="KW-0539">Nucleus</keyword>
<dbReference type="OrthoDB" id="1928390at2759"/>
<feature type="region of interest" description="Disordered" evidence="7">
    <location>
        <begin position="174"/>
        <end position="220"/>
    </location>
</feature>
<dbReference type="GO" id="GO:0005634">
    <property type="term" value="C:nucleus"/>
    <property type="evidence" value="ECO:0007669"/>
    <property type="project" value="UniProtKB-SubCell"/>
</dbReference>
<comment type="subcellular location">
    <subcellularLocation>
        <location evidence="1 6">Nucleus</location>
    </subcellularLocation>
</comment>
<feature type="compositionally biased region" description="Basic residues" evidence="7">
    <location>
        <begin position="129"/>
        <end position="146"/>
    </location>
</feature>
<dbReference type="InterPro" id="IPR038933">
    <property type="entry name" value="Ovate"/>
</dbReference>
<keyword evidence="2 6" id="KW-0678">Repressor</keyword>
<evidence type="ECO:0000259" key="8">
    <source>
        <dbReference type="PROSITE" id="PS51754"/>
    </source>
</evidence>
<comment type="caution">
    <text evidence="9">The sequence shown here is derived from an EMBL/GenBank/DDBJ whole genome shotgun (WGS) entry which is preliminary data.</text>
</comment>
<evidence type="ECO:0000256" key="4">
    <source>
        <dbReference type="ARBA" id="ARBA00023163"/>
    </source>
</evidence>
<evidence type="ECO:0000256" key="3">
    <source>
        <dbReference type="ARBA" id="ARBA00023015"/>
    </source>
</evidence>
<dbReference type="PANTHER" id="PTHR33057:SF17">
    <property type="entry name" value="TRANSCRIPTION REPRESSOR OFP8"/>
    <property type="match status" value="1"/>
</dbReference>
<keyword evidence="3 6" id="KW-0805">Transcription regulation</keyword>
<dbReference type="InterPro" id="IPR006458">
    <property type="entry name" value="Ovate_C"/>
</dbReference>
<dbReference type="AlphaFoldDB" id="A0A394D4W7"/>
<feature type="domain" description="OVATE" evidence="8">
    <location>
        <begin position="230"/>
        <end position="289"/>
    </location>
</feature>
<name>A0A394D4W7_LUPAN</name>
<evidence type="ECO:0000313" key="10">
    <source>
        <dbReference type="Proteomes" id="UP000188354"/>
    </source>
</evidence>
<keyword evidence="10" id="KW-1185">Reference proteome</keyword>
<evidence type="ECO:0000256" key="1">
    <source>
        <dbReference type="ARBA" id="ARBA00004123"/>
    </source>
</evidence>
<evidence type="ECO:0000256" key="7">
    <source>
        <dbReference type="SAM" id="MobiDB-lite"/>
    </source>
</evidence>
<dbReference type="STRING" id="3871.A0A394D4W7"/>
<dbReference type="Proteomes" id="UP000188354">
    <property type="component" value="Unassembled WGS sequence"/>
</dbReference>
<dbReference type="PROSITE" id="PS51754">
    <property type="entry name" value="OVATE"/>
    <property type="match status" value="1"/>
</dbReference>
<keyword evidence="4 6" id="KW-0804">Transcription</keyword>
<organism evidence="9 10">
    <name type="scientific">Lupinus angustifolius</name>
    <name type="common">Narrow-leaved blue lupine</name>
    <dbReference type="NCBI Taxonomy" id="3871"/>
    <lineage>
        <taxon>Eukaryota</taxon>
        <taxon>Viridiplantae</taxon>
        <taxon>Streptophyta</taxon>
        <taxon>Embryophyta</taxon>
        <taxon>Tracheophyta</taxon>
        <taxon>Spermatophyta</taxon>
        <taxon>Magnoliopsida</taxon>
        <taxon>eudicotyledons</taxon>
        <taxon>Gunneridae</taxon>
        <taxon>Pentapetalae</taxon>
        <taxon>rosids</taxon>
        <taxon>fabids</taxon>
        <taxon>Fabales</taxon>
        <taxon>Fabaceae</taxon>
        <taxon>Papilionoideae</taxon>
        <taxon>50 kb inversion clade</taxon>
        <taxon>genistoids sensu lato</taxon>
        <taxon>core genistoids</taxon>
        <taxon>Genisteae</taxon>
        <taxon>Lupinus</taxon>
    </lineage>
</organism>
<evidence type="ECO:0000256" key="2">
    <source>
        <dbReference type="ARBA" id="ARBA00022491"/>
    </source>
</evidence>
<evidence type="ECO:0000313" key="9">
    <source>
        <dbReference type="EMBL" id="OIW18075.1"/>
    </source>
</evidence>
<dbReference type="PANTHER" id="PTHR33057">
    <property type="entry name" value="TRANSCRIPTION REPRESSOR OFP7-RELATED"/>
    <property type="match status" value="1"/>
</dbReference>
<evidence type="ECO:0000256" key="6">
    <source>
        <dbReference type="RuleBase" id="RU367028"/>
    </source>
</evidence>
<accession>A0A394D4W7</accession>
<feature type="region of interest" description="Disordered" evidence="7">
    <location>
        <begin position="123"/>
        <end position="150"/>
    </location>
</feature>
<dbReference type="EMBL" id="MLAU01001250">
    <property type="protein sequence ID" value="OIW18075.1"/>
    <property type="molecule type" value="Genomic_DNA"/>
</dbReference>
<dbReference type="Gramene" id="OIW18075">
    <property type="protein sequence ID" value="OIW18075"/>
    <property type="gene ID" value="TanjilG_00327"/>
</dbReference>
<dbReference type="NCBIfam" id="TIGR01568">
    <property type="entry name" value="A_thal_3678"/>
    <property type="match status" value="1"/>
</dbReference>
<dbReference type="Pfam" id="PF04844">
    <property type="entry name" value="Ovate"/>
    <property type="match status" value="1"/>
</dbReference>
<reference evidence="9 10" key="1">
    <citation type="journal article" date="2017" name="Plant Biotechnol. J.">
        <title>A comprehensive draft genome sequence for lupin (Lupinus angustifolius), an emerging health food: insights into plant-microbe interactions and legume evolution.</title>
        <authorList>
            <person name="Hane J.K."/>
            <person name="Ming Y."/>
            <person name="Kamphuis L.G."/>
            <person name="Nelson M.N."/>
            <person name="Garg G."/>
            <person name="Atkins C.A."/>
            <person name="Bayer P.E."/>
            <person name="Bravo A."/>
            <person name="Bringans S."/>
            <person name="Cannon S."/>
            <person name="Edwards D."/>
            <person name="Foley R."/>
            <person name="Gao L.L."/>
            <person name="Harrison M.J."/>
            <person name="Huang W."/>
            <person name="Hurgobin B."/>
            <person name="Li S."/>
            <person name="Liu C.W."/>
            <person name="McGrath A."/>
            <person name="Morahan G."/>
            <person name="Murray J."/>
            <person name="Weller J."/>
            <person name="Jian J."/>
            <person name="Singh K.B."/>
        </authorList>
    </citation>
    <scope>NUCLEOTIDE SEQUENCE [LARGE SCALE GENOMIC DNA]</scope>
    <source>
        <strain evidence="10">cv. Tanjil</strain>
        <tissue evidence="9">Whole plant</tissue>
    </source>
</reference>
<protein>
    <recommendedName>
        <fullName evidence="6">Transcription repressor</fullName>
    </recommendedName>
    <alternativeName>
        <fullName evidence="6">Ovate family protein</fullName>
    </alternativeName>
</protein>